<feature type="chain" id="PRO_5046019627" evidence="3">
    <location>
        <begin position="24"/>
        <end position="525"/>
    </location>
</feature>
<evidence type="ECO:0000256" key="3">
    <source>
        <dbReference type="SAM" id="SignalP"/>
    </source>
</evidence>
<proteinExistence type="predicted"/>
<dbReference type="EMBL" id="CALNXI010000720">
    <property type="protein sequence ID" value="CAH3040051.1"/>
    <property type="molecule type" value="Genomic_DNA"/>
</dbReference>
<evidence type="ECO:0000256" key="1">
    <source>
        <dbReference type="SAM" id="MobiDB-lite"/>
    </source>
</evidence>
<gene>
    <name evidence="4" type="ORF">PEVE_00040055</name>
</gene>
<feature type="non-terminal residue" evidence="4">
    <location>
        <position position="525"/>
    </location>
</feature>
<feature type="transmembrane region" description="Helical" evidence="2">
    <location>
        <begin position="330"/>
        <end position="349"/>
    </location>
</feature>
<name>A0ABN8N2L7_9CNID</name>
<comment type="caution">
    <text evidence="4">The sequence shown here is derived from an EMBL/GenBank/DDBJ whole genome shotgun (WGS) entry which is preliminary data.</text>
</comment>
<accession>A0ABN8N2L7</accession>
<evidence type="ECO:0000256" key="2">
    <source>
        <dbReference type="SAM" id="Phobius"/>
    </source>
</evidence>
<keyword evidence="2" id="KW-0812">Transmembrane</keyword>
<evidence type="ECO:0000313" key="4">
    <source>
        <dbReference type="EMBL" id="CAH3040051.1"/>
    </source>
</evidence>
<keyword evidence="5" id="KW-1185">Reference proteome</keyword>
<protein>
    <submittedName>
        <fullName evidence="4">Uncharacterized protein</fullName>
    </submittedName>
</protein>
<feature type="region of interest" description="Disordered" evidence="1">
    <location>
        <begin position="299"/>
        <end position="320"/>
    </location>
</feature>
<feature type="signal peptide" evidence="3">
    <location>
        <begin position="1"/>
        <end position="23"/>
    </location>
</feature>
<keyword evidence="2" id="KW-1133">Transmembrane helix</keyword>
<evidence type="ECO:0000313" key="5">
    <source>
        <dbReference type="Proteomes" id="UP001159427"/>
    </source>
</evidence>
<organism evidence="4 5">
    <name type="scientific">Porites evermanni</name>
    <dbReference type="NCBI Taxonomy" id="104178"/>
    <lineage>
        <taxon>Eukaryota</taxon>
        <taxon>Metazoa</taxon>
        <taxon>Cnidaria</taxon>
        <taxon>Anthozoa</taxon>
        <taxon>Hexacorallia</taxon>
        <taxon>Scleractinia</taxon>
        <taxon>Fungiina</taxon>
        <taxon>Poritidae</taxon>
        <taxon>Porites</taxon>
    </lineage>
</organism>
<reference evidence="4 5" key="1">
    <citation type="submission" date="2022-05" db="EMBL/GenBank/DDBJ databases">
        <authorList>
            <consortium name="Genoscope - CEA"/>
            <person name="William W."/>
        </authorList>
    </citation>
    <scope>NUCLEOTIDE SEQUENCE [LARGE SCALE GENOMIC DNA]</scope>
</reference>
<keyword evidence="2" id="KW-0472">Membrane</keyword>
<feature type="compositionally biased region" description="Basic and acidic residues" evidence="1">
    <location>
        <begin position="311"/>
        <end position="320"/>
    </location>
</feature>
<dbReference type="Proteomes" id="UP001159427">
    <property type="component" value="Unassembled WGS sequence"/>
</dbReference>
<sequence length="525" mass="58206">MKDETIFLLYLLLLYNKISYTEPFSYTISRTTSHGNVGIESDNFTIPDSKCGETTDVDCGSYNALDNAQLGRCNCDCRHTKSTFAFTSDNKGMCIEDSEVRKKLQSDQYSQQGEKACSENMKTLFINEYQNSSLRVLNYGDEMGVPIDSNWSSCGVDTGLSWYFECNASRLSSREFRNTLSNVFKFMVKGQSHYILKVEGTVLNAHMLNGRIINLGILCNGNTTQTQHCLLFKFQGTMKCGLSDSSSTKTSTDALAVTSSLVHETAMPSRTVWPSISSTIQPTSTIKLSTQSHTVILPTMTSKSSVPESRPSSREKEGRRDDASGSFLRILIYMTASLLLAAIIAMLLVTRCRLSRKSSTASNSDGVEVISPPSVTSTLSNLAIQVDEPDVCEQNGYLPLNFRDPVIYSSTYQVPPGNRRTPSFNEMTNPIKLDLTADHVYEHIDTFGGCHNNNPEPVYVDPVQKTKEIASKLQEHGPVSHEQRVYNRIEEFSTAIFTKAAKEKSNVHQISYLSNDTYNGAGNGV</sequence>
<keyword evidence="3" id="KW-0732">Signal</keyword>